<sequence length="384" mass="43455">MKKNYAFNLLLILISTVTFVAFTGNKNKQLYNPSTDTLRYEGEKHLRNIRQLTFGGNNAEAYWSFDDKQLIFQSDWSQLHNQGCDQIFIMNSDGSKLSDGKKYQLVSTGKGRTTCSYFLKDGKIIYASTHQSGEGCPKSQMFSGGRYVWPIFDSYDIYIANKDGSNPEVLIGGKGYDAEATVSPDGKYIVFTSTRSGDLELWRYEIKTGKLLQLTNTLGYDGGAFFSRDSKKIVWRASRPQGEEAEKYNELLKNGYVEPKSLNIFIADIDGKNVQQVTNLEGANWAPFFHPSGKKILFCSNHHSLAQGGRRFDIFMINIDGTGLEQITNSGIFDAFPMFSFDGKKLVWCSNRNSERKPTRDTNVFVADWIDNPQEVDINFKPVK</sequence>
<gene>
    <name evidence="2" type="ORF">P0M35_04115</name>
</gene>
<evidence type="ECO:0000256" key="1">
    <source>
        <dbReference type="ARBA" id="ARBA00009820"/>
    </source>
</evidence>
<dbReference type="PANTHER" id="PTHR36842:SF1">
    <property type="entry name" value="PROTEIN TOLB"/>
    <property type="match status" value="1"/>
</dbReference>
<protein>
    <recommendedName>
        <fullName evidence="4">WD40-like Beta Propeller Repeat</fullName>
    </recommendedName>
</protein>
<dbReference type="InterPro" id="IPR011042">
    <property type="entry name" value="6-blade_b-propeller_TolB-like"/>
</dbReference>
<evidence type="ECO:0008006" key="4">
    <source>
        <dbReference type="Google" id="ProtNLM"/>
    </source>
</evidence>
<dbReference type="AlphaFoldDB" id="A0AAE3NZ04"/>
<evidence type="ECO:0000313" key="2">
    <source>
        <dbReference type="EMBL" id="MDF1611324.1"/>
    </source>
</evidence>
<dbReference type="Pfam" id="PF07676">
    <property type="entry name" value="PD40"/>
    <property type="match status" value="4"/>
</dbReference>
<dbReference type="InterPro" id="IPR011659">
    <property type="entry name" value="WD40"/>
</dbReference>
<dbReference type="PANTHER" id="PTHR36842">
    <property type="entry name" value="PROTEIN TOLB HOMOLOG"/>
    <property type="match status" value="1"/>
</dbReference>
<name>A0AAE3NZ04_9BACT</name>
<dbReference type="SUPFAM" id="SSF82171">
    <property type="entry name" value="DPP6 N-terminal domain-like"/>
    <property type="match status" value="1"/>
</dbReference>
<dbReference type="Proteomes" id="UP001221302">
    <property type="component" value="Unassembled WGS sequence"/>
</dbReference>
<accession>A0AAE3NZ04</accession>
<keyword evidence="3" id="KW-1185">Reference proteome</keyword>
<comment type="similarity">
    <text evidence="1">Belongs to the TolB family.</text>
</comment>
<dbReference type="Gene3D" id="2.120.10.30">
    <property type="entry name" value="TolB, C-terminal domain"/>
    <property type="match status" value="3"/>
</dbReference>
<evidence type="ECO:0000313" key="3">
    <source>
        <dbReference type="Proteomes" id="UP001221302"/>
    </source>
</evidence>
<proteinExistence type="inferred from homology"/>
<dbReference type="RefSeq" id="WP_321535090.1">
    <property type="nucleotide sequence ID" value="NZ_JARGDL010000003.1"/>
</dbReference>
<reference evidence="2" key="1">
    <citation type="submission" date="2023-03" db="EMBL/GenBank/DDBJ databases">
        <title>Stygiobacter electus gen. nov., sp. nov., facultatively anaerobic thermotolerant bacterium of the class Ignavibacteria from a well of Yessentuki mineral water deposit.</title>
        <authorList>
            <person name="Podosokorskaya O.A."/>
            <person name="Elcheninov A.G."/>
            <person name="Petrova N.F."/>
            <person name="Zavarzina D.G."/>
            <person name="Kublanov I.V."/>
            <person name="Merkel A.Y."/>
        </authorList>
    </citation>
    <scope>NUCLEOTIDE SEQUENCE</scope>
    <source>
        <strain evidence="2">09-Me</strain>
    </source>
</reference>
<comment type="caution">
    <text evidence="2">The sequence shown here is derived from an EMBL/GenBank/DDBJ whole genome shotgun (WGS) entry which is preliminary data.</text>
</comment>
<dbReference type="EMBL" id="JARGDL010000003">
    <property type="protein sequence ID" value="MDF1611324.1"/>
    <property type="molecule type" value="Genomic_DNA"/>
</dbReference>
<organism evidence="2 3">
    <name type="scientific">Stygiobacter electus</name>
    <dbReference type="NCBI Taxonomy" id="3032292"/>
    <lineage>
        <taxon>Bacteria</taxon>
        <taxon>Pseudomonadati</taxon>
        <taxon>Ignavibacteriota</taxon>
        <taxon>Ignavibacteria</taxon>
        <taxon>Ignavibacteriales</taxon>
        <taxon>Melioribacteraceae</taxon>
        <taxon>Stygiobacter</taxon>
    </lineage>
</organism>